<dbReference type="Proteomes" id="UP001476798">
    <property type="component" value="Unassembled WGS sequence"/>
</dbReference>
<feature type="region of interest" description="Disordered" evidence="1">
    <location>
        <begin position="31"/>
        <end position="66"/>
    </location>
</feature>
<evidence type="ECO:0000313" key="2">
    <source>
        <dbReference type="EMBL" id="MEQ2161521.1"/>
    </source>
</evidence>
<name>A0ABV0MQZ3_9TELE</name>
<sequence>RLLQPPTQSNPEDHRETKALITRVCYSVPTVEVPPLQPPSSGPSEPEQGRAGGERDRATASPSAPPGSFSSCFYFSKTASPSTHSHLDLCGSPESAARRGRNWIKAPSDNPPPPHLHARSFVSPWQETTFLPGPRNRHAAEEAAGAPARRRYALLLFRMFYNYYFPSTPSSGLHLFW</sequence>
<comment type="caution">
    <text evidence="2">The sequence shown here is derived from an EMBL/GenBank/DDBJ whole genome shotgun (WGS) entry which is preliminary data.</text>
</comment>
<evidence type="ECO:0000313" key="3">
    <source>
        <dbReference type="Proteomes" id="UP001476798"/>
    </source>
</evidence>
<protein>
    <submittedName>
        <fullName evidence="2">Uncharacterized protein</fullName>
    </submittedName>
</protein>
<organism evidence="2 3">
    <name type="scientific">Goodea atripinnis</name>
    <dbReference type="NCBI Taxonomy" id="208336"/>
    <lineage>
        <taxon>Eukaryota</taxon>
        <taxon>Metazoa</taxon>
        <taxon>Chordata</taxon>
        <taxon>Craniata</taxon>
        <taxon>Vertebrata</taxon>
        <taxon>Euteleostomi</taxon>
        <taxon>Actinopterygii</taxon>
        <taxon>Neopterygii</taxon>
        <taxon>Teleostei</taxon>
        <taxon>Neoteleostei</taxon>
        <taxon>Acanthomorphata</taxon>
        <taxon>Ovalentaria</taxon>
        <taxon>Atherinomorphae</taxon>
        <taxon>Cyprinodontiformes</taxon>
        <taxon>Goodeidae</taxon>
        <taxon>Goodea</taxon>
    </lineage>
</organism>
<proteinExistence type="predicted"/>
<evidence type="ECO:0000256" key="1">
    <source>
        <dbReference type="SAM" id="MobiDB-lite"/>
    </source>
</evidence>
<accession>A0ABV0MQZ3</accession>
<gene>
    <name evidence="2" type="ORF">GOODEAATRI_010408</name>
</gene>
<feature type="non-terminal residue" evidence="2">
    <location>
        <position position="1"/>
    </location>
</feature>
<dbReference type="EMBL" id="JAHRIO010010605">
    <property type="protein sequence ID" value="MEQ2161521.1"/>
    <property type="molecule type" value="Genomic_DNA"/>
</dbReference>
<reference evidence="2 3" key="1">
    <citation type="submission" date="2021-06" db="EMBL/GenBank/DDBJ databases">
        <authorList>
            <person name="Palmer J.M."/>
        </authorList>
    </citation>
    <scope>NUCLEOTIDE SEQUENCE [LARGE SCALE GENOMIC DNA]</scope>
    <source>
        <strain evidence="2 3">GA_2019</strain>
        <tissue evidence="2">Muscle</tissue>
    </source>
</reference>
<keyword evidence="3" id="KW-1185">Reference proteome</keyword>